<dbReference type="FunFam" id="3.40.50.20:FF:000006">
    <property type="entry name" value="Phosphoribosylamine--glycine ligase, chloroplastic"/>
    <property type="match status" value="1"/>
</dbReference>
<dbReference type="UniPathway" id="UPA00074">
    <property type="reaction ID" value="UER00125"/>
</dbReference>
<dbReference type="PANTHER" id="PTHR43472:SF1">
    <property type="entry name" value="PHOSPHORIBOSYLAMINE--GLYCINE LIGASE, CHLOROPLASTIC"/>
    <property type="match status" value="1"/>
</dbReference>
<dbReference type="KEGG" id="gmc:GY4MC1_3532"/>
<dbReference type="Gene3D" id="3.30.1490.20">
    <property type="entry name" value="ATP-grasp fold, A domain"/>
    <property type="match status" value="1"/>
</dbReference>
<dbReference type="InterPro" id="IPR000115">
    <property type="entry name" value="PRibGlycinamide_synth"/>
</dbReference>
<dbReference type="Gene3D" id="3.40.50.20">
    <property type="match status" value="1"/>
</dbReference>
<keyword evidence="10" id="KW-0464">Manganese</keyword>
<dbReference type="Gene3D" id="3.30.470.20">
    <property type="entry name" value="ATP-grasp fold, B domain"/>
    <property type="match status" value="1"/>
</dbReference>
<comment type="cofactor">
    <cofactor evidence="2">
        <name>Mg(2+)</name>
        <dbReference type="ChEBI" id="CHEBI:18420"/>
    </cofactor>
</comment>
<protein>
    <recommendedName>
        <fullName evidence="4 14">Phosphoribosylamine--glycine ligase</fullName>
        <ecNumber evidence="4 14">6.3.4.13</ecNumber>
    </recommendedName>
    <alternativeName>
        <fullName evidence="14">GARS</fullName>
    </alternativeName>
    <alternativeName>
        <fullName evidence="12 14">Glycinamide ribonucleotide synthetase</fullName>
    </alternativeName>
    <alternativeName>
        <fullName evidence="13 14">Phosphoribosylglycinamide synthetase</fullName>
    </alternativeName>
</protein>
<evidence type="ECO:0000256" key="5">
    <source>
        <dbReference type="ARBA" id="ARBA00022598"/>
    </source>
</evidence>
<dbReference type="HAMAP" id="MF_00138">
    <property type="entry name" value="GARS"/>
    <property type="match status" value="1"/>
</dbReference>
<evidence type="ECO:0000256" key="12">
    <source>
        <dbReference type="ARBA" id="ARBA00042242"/>
    </source>
</evidence>
<feature type="domain" description="ATP-grasp" evidence="16">
    <location>
        <begin position="107"/>
        <end position="313"/>
    </location>
</feature>
<evidence type="ECO:0000256" key="13">
    <source>
        <dbReference type="ARBA" id="ARBA00042864"/>
    </source>
</evidence>
<dbReference type="NCBIfam" id="TIGR00877">
    <property type="entry name" value="purD"/>
    <property type="match status" value="1"/>
</dbReference>
<reference evidence="17" key="1">
    <citation type="submission" date="2010-10" db="EMBL/GenBank/DDBJ databases">
        <title>Complete sequence of chromosome of Geobacillus sp. Y4.1MC1.</title>
        <authorList>
            <consortium name="US DOE Joint Genome Institute"/>
            <person name="Lucas S."/>
            <person name="Copeland A."/>
            <person name="Lapidus A."/>
            <person name="Cheng J.-F."/>
            <person name="Bruce D."/>
            <person name="Goodwin L."/>
            <person name="Pitluck S."/>
            <person name="Chertkov O."/>
            <person name="Zhang X."/>
            <person name="Detter J.C."/>
            <person name="Han C."/>
            <person name="Tapia R."/>
            <person name="Land M."/>
            <person name="Hauser L."/>
            <person name="Jeffries C."/>
            <person name="Kyrpides N."/>
            <person name="Ivanova N."/>
            <person name="Ovchinnikova G."/>
            <person name="Brumm P."/>
            <person name="Mead D."/>
            <person name="Woyke T."/>
        </authorList>
    </citation>
    <scope>NUCLEOTIDE SEQUENCE [LARGE SCALE GENOMIC DNA]</scope>
    <source>
        <strain evidence="17">Y4.1MC1</strain>
    </source>
</reference>
<evidence type="ECO:0000256" key="15">
    <source>
        <dbReference type="PROSITE-ProRule" id="PRU00409"/>
    </source>
</evidence>
<dbReference type="GO" id="GO:0005524">
    <property type="term" value="F:ATP binding"/>
    <property type="evidence" value="ECO:0007669"/>
    <property type="project" value="UniProtKB-UniRule"/>
</dbReference>
<dbReference type="SUPFAM" id="SSF56059">
    <property type="entry name" value="Glutathione synthetase ATP-binding domain-like"/>
    <property type="match status" value="1"/>
</dbReference>
<evidence type="ECO:0000256" key="3">
    <source>
        <dbReference type="ARBA" id="ARBA00005174"/>
    </source>
</evidence>
<accession>A0A7U3YI30</accession>
<dbReference type="SMART" id="SM01209">
    <property type="entry name" value="GARS_A"/>
    <property type="match status" value="1"/>
</dbReference>
<keyword evidence="6" id="KW-0479">Metal-binding</keyword>
<dbReference type="InterPro" id="IPR020561">
    <property type="entry name" value="PRibGlycinamid_synth_ATP-grasp"/>
</dbReference>
<comment type="catalytic activity">
    <reaction evidence="14">
        <text>5-phospho-beta-D-ribosylamine + glycine + ATP = N(1)-(5-phospho-beta-D-ribosyl)glycinamide + ADP + phosphate + H(+)</text>
        <dbReference type="Rhea" id="RHEA:17453"/>
        <dbReference type="ChEBI" id="CHEBI:15378"/>
        <dbReference type="ChEBI" id="CHEBI:30616"/>
        <dbReference type="ChEBI" id="CHEBI:43474"/>
        <dbReference type="ChEBI" id="CHEBI:57305"/>
        <dbReference type="ChEBI" id="CHEBI:58681"/>
        <dbReference type="ChEBI" id="CHEBI:143788"/>
        <dbReference type="ChEBI" id="CHEBI:456216"/>
        <dbReference type="EC" id="6.3.4.13"/>
    </reaction>
</comment>
<dbReference type="Gene3D" id="3.90.600.10">
    <property type="entry name" value="Phosphoribosylglycinamide synthetase, C-terminal domain"/>
    <property type="match status" value="1"/>
</dbReference>
<evidence type="ECO:0000256" key="14">
    <source>
        <dbReference type="HAMAP-Rule" id="MF_00138"/>
    </source>
</evidence>
<dbReference type="EC" id="6.3.4.13" evidence="4 14"/>
<evidence type="ECO:0000313" key="17">
    <source>
        <dbReference type="EMBL" id="ADP76176.1"/>
    </source>
</evidence>
<evidence type="ECO:0000256" key="10">
    <source>
        <dbReference type="ARBA" id="ARBA00023211"/>
    </source>
</evidence>
<comment type="cofactor">
    <cofactor evidence="1">
        <name>Mn(2+)</name>
        <dbReference type="ChEBI" id="CHEBI:29035"/>
    </cofactor>
</comment>
<organism evidence="17">
    <name type="scientific">Geobacillus sp. (strain Y4.1MC1)</name>
    <dbReference type="NCBI Taxonomy" id="581103"/>
    <lineage>
        <taxon>Bacteria</taxon>
        <taxon>Bacillati</taxon>
        <taxon>Bacillota</taxon>
        <taxon>Bacilli</taxon>
        <taxon>Bacillales</taxon>
        <taxon>Anoxybacillaceae</taxon>
        <taxon>Geobacillus</taxon>
    </lineage>
</organism>
<dbReference type="FunFam" id="3.30.470.20:FF:000018">
    <property type="entry name" value="Trifunctional purine biosynthetic protein adenosine-3"/>
    <property type="match status" value="1"/>
</dbReference>
<keyword evidence="9 15" id="KW-0067">ATP-binding</keyword>
<dbReference type="PROSITE" id="PS50975">
    <property type="entry name" value="ATP_GRASP"/>
    <property type="match status" value="1"/>
</dbReference>
<dbReference type="Pfam" id="PF02844">
    <property type="entry name" value="GARS_N"/>
    <property type="match status" value="1"/>
</dbReference>
<dbReference type="InterPro" id="IPR020560">
    <property type="entry name" value="PRibGlycinamide_synth_C-dom"/>
</dbReference>
<evidence type="ECO:0000256" key="8">
    <source>
        <dbReference type="ARBA" id="ARBA00022755"/>
    </source>
</evidence>
<sequence length="430" mass="46456">MKVLIIGRGGREHAIAWKAAQSPLVTKLYAAPGNPGIAQVAELVSIDEQDIEALVQFAKQEKIDLTIVGPEAPLLAGLADSFMEEGLRVFGPRREAALIEGSKAFAKEMMKKYGIPTAEHAAFISYEEAKAYVEKKGVPIVIKADGLAAGKGVTVAATLPEAMEALRMMMVEKRFGAAGERVVVEEYLEGEEFSLMAFVHGERVYPMVIAQDHKRAYDNDQGPNTGGMGAYSPVPQISAETVDAALSQIIEPMAKALAAEGRPFTGVLYAGLMATKQGPKVIEFNARFGDPEAQVVLPRLESDLIQVMVDLLDGRDVKLTWSNEAVIGVVLAAKGYPGTYERGAVIRGWDQLGENTLLFHAGTMMKDGMLCTNGGRVLLVAAKGETLKQAQQTAYEQISHITCDQLFYRSDIGNKAIARVSSAHTQMQEQ</sequence>
<dbReference type="Pfam" id="PF01071">
    <property type="entry name" value="GARS_A"/>
    <property type="match status" value="1"/>
</dbReference>
<evidence type="ECO:0000256" key="2">
    <source>
        <dbReference type="ARBA" id="ARBA00001946"/>
    </source>
</evidence>
<evidence type="ECO:0000256" key="9">
    <source>
        <dbReference type="ARBA" id="ARBA00022840"/>
    </source>
</evidence>
<dbReference type="SUPFAM" id="SSF51246">
    <property type="entry name" value="Rudiment single hybrid motif"/>
    <property type="match status" value="1"/>
</dbReference>
<comment type="pathway">
    <text evidence="3 14">Purine metabolism; IMP biosynthesis via de novo pathway; N(1)-(5-phospho-D-ribosyl)glycinamide from 5-phospho-alpha-D-ribose 1-diphosphate: step 2/2.</text>
</comment>
<dbReference type="GO" id="GO:0046872">
    <property type="term" value="F:metal ion binding"/>
    <property type="evidence" value="ECO:0007669"/>
    <property type="project" value="UniProtKB-KW"/>
</dbReference>
<keyword evidence="5 14" id="KW-0436">Ligase</keyword>
<evidence type="ECO:0000259" key="16">
    <source>
        <dbReference type="PROSITE" id="PS50975"/>
    </source>
</evidence>
<dbReference type="GO" id="GO:0006189">
    <property type="term" value="P:'de novo' IMP biosynthetic process"/>
    <property type="evidence" value="ECO:0007669"/>
    <property type="project" value="UniProtKB-UniRule"/>
</dbReference>
<gene>
    <name evidence="14" type="primary">purD</name>
    <name evidence="17" type="ORF">GY4MC1_3532</name>
</gene>
<dbReference type="PROSITE" id="PS00184">
    <property type="entry name" value="GARS"/>
    <property type="match status" value="1"/>
</dbReference>
<dbReference type="InterPro" id="IPR037123">
    <property type="entry name" value="PRibGlycinamide_synth_C_sf"/>
</dbReference>
<dbReference type="GO" id="GO:0004637">
    <property type="term" value="F:phosphoribosylamine-glycine ligase activity"/>
    <property type="evidence" value="ECO:0007669"/>
    <property type="project" value="UniProtKB-UniRule"/>
</dbReference>
<dbReference type="EMBL" id="CP002293">
    <property type="protein sequence ID" value="ADP76176.1"/>
    <property type="molecule type" value="Genomic_DNA"/>
</dbReference>
<keyword evidence="7 15" id="KW-0547">Nucleotide-binding</keyword>
<dbReference type="AlphaFoldDB" id="A0A7U3YI30"/>
<dbReference type="InterPro" id="IPR020562">
    <property type="entry name" value="PRibGlycinamide_synth_N"/>
</dbReference>
<keyword evidence="8 14" id="KW-0658">Purine biosynthesis</keyword>
<dbReference type="InterPro" id="IPR011054">
    <property type="entry name" value="Rudment_hybrid_motif"/>
</dbReference>
<evidence type="ECO:0000256" key="1">
    <source>
        <dbReference type="ARBA" id="ARBA00001936"/>
    </source>
</evidence>
<dbReference type="FunFam" id="3.90.600.10:FF:000001">
    <property type="entry name" value="Trifunctional purine biosynthetic protein adenosine-3"/>
    <property type="match status" value="1"/>
</dbReference>
<evidence type="ECO:0000256" key="11">
    <source>
        <dbReference type="ARBA" id="ARBA00038345"/>
    </source>
</evidence>
<evidence type="ECO:0000256" key="6">
    <source>
        <dbReference type="ARBA" id="ARBA00022723"/>
    </source>
</evidence>
<proteinExistence type="inferred from homology"/>
<dbReference type="SUPFAM" id="SSF52440">
    <property type="entry name" value="PreATP-grasp domain"/>
    <property type="match status" value="1"/>
</dbReference>
<name>A0A7U3YI30_GEOS0</name>
<dbReference type="Pfam" id="PF02843">
    <property type="entry name" value="GARS_C"/>
    <property type="match status" value="1"/>
</dbReference>
<evidence type="ECO:0000256" key="4">
    <source>
        <dbReference type="ARBA" id="ARBA00013255"/>
    </source>
</evidence>
<dbReference type="SMART" id="SM01210">
    <property type="entry name" value="GARS_C"/>
    <property type="match status" value="1"/>
</dbReference>
<dbReference type="InterPro" id="IPR020559">
    <property type="entry name" value="PRibGlycinamide_synth_CS"/>
</dbReference>
<evidence type="ECO:0000256" key="7">
    <source>
        <dbReference type="ARBA" id="ARBA00022741"/>
    </source>
</evidence>
<dbReference type="FunFam" id="3.30.1490.20:FF:000006">
    <property type="entry name" value="phosphoribosylamine--glycine ligase, chloroplastic-like"/>
    <property type="match status" value="1"/>
</dbReference>
<dbReference type="GO" id="GO:0009113">
    <property type="term" value="P:purine nucleobase biosynthetic process"/>
    <property type="evidence" value="ECO:0007669"/>
    <property type="project" value="InterPro"/>
</dbReference>
<dbReference type="InterPro" id="IPR011761">
    <property type="entry name" value="ATP-grasp"/>
</dbReference>
<dbReference type="PANTHER" id="PTHR43472">
    <property type="entry name" value="PHOSPHORIBOSYLAMINE--GLYCINE LIGASE"/>
    <property type="match status" value="1"/>
</dbReference>
<comment type="similarity">
    <text evidence="11 14">Belongs to the GARS family.</text>
</comment>
<dbReference type="InterPro" id="IPR013815">
    <property type="entry name" value="ATP_grasp_subdomain_1"/>
</dbReference>
<dbReference type="InterPro" id="IPR016185">
    <property type="entry name" value="PreATP-grasp_dom_sf"/>
</dbReference>